<keyword evidence="1" id="KW-0175">Coiled coil</keyword>
<accession>A0A6M3K904</accession>
<sequence length="484" mass="52111">MITGRGDSDIWFVLTSGGATPLGGQTLSLNNFLTYYPVDTTGVATLLGQNVGGAGGSTGTQVPADWPGTQEQWDSLTGGGSTEQAAADLAYTQASAAYQQALADYQNKQYGLDQQNYQLEQLQLQVNQAQQRATEAYQQGNLQLAQVESDRAWQLNNASLQLQQQVAQASASLDRDRLNLDQQVAQYNAQYGQQQLGQQQYEFAAEQQRDPLNWIQSWQASRGMPFEVGEQSFNMPELMQPNFTQTATGTQNWTDALPSATPPLAPTGPAYNASPYTTPGAPPTLGSYTPGTSPYQQATEDALKQTEKEYQTALSQLSGTPLAGMYSAFGQGYGESGNPGGYYATPTAGAQIKALTGQYMNPMQAAAYYQGQYIPSASGPAYSTVINEPQLHAMPGQTPAEKQLYYQQAMGEYQNMPIGGPTYLQPDPNYGGLIYTSASMPWWYGQSQQPVPSVPGAASYARSDLGAYTPAAATPALPYWLGNF</sequence>
<dbReference type="EMBL" id="MT142326">
    <property type="protein sequence ID" value="QJA78226.1"/>
    <property type="molecule type" value="Genomic_DNA"/>
</dbReference>
<feature type="compositionally biased region" description="Polar residues" evidence="2">
    <location>
        <begin position="286"/>
        <end position="295"/>
    </location>
</feature>
<feature type="region of interest" description="Disordered" evidence="2">
    <location>
        <begin position="269"/>
        <end position="295"/>
    </location>
</feature>
<evidence type="ECO:0000256" key="2">
    <source>
        <dbReference type="SAM" id="MobiDB-lite"/>
    </source>
</evidence>
<evidence type="ECO:0000313" key="3">
    <source>
        <dbReference type="EMBL" id="QJA78226.1"/>
    </source>
</evidence>
<name>A0A6M3K904_9ZZZZ</name>
<evidence type="ECO:0000256" key="1">
    <source>
        <dbReference type="SAM" id="Coils"/>
    </source>
</evidence>
<feature type="coiled-coil region" evidence="1">
    <location>
        <begin position="112"/>
        <end position="139"/>
    </location>
</feature>
<gene>
    <name evidence="3" type="ORF">MM415A01103_0014</name>
</gene>
<dbReference type="AlphaFoldDB" id="A0A6M3K904"/>
<reference evidence="3" key="1">
    <citation type="submission" date="2020-03" db="EMBL/GenBank/DDBJ databases">
        <title>The deep terrestrial virosphere.</title>
        <authorList>
            <person name="Holmfeldt K."/>
            <person name="Nilsson E."/>
            <person name="Simone D."/>
            <person name="Lopez-Fernandez M."/>
            <person name="Wu X."/>
            <person name="de Brujin I."/>
            <person name="Lundin D."/>
            <person name="Andersson A."/>
            <person name="Bertilsson S."/>
            <person name="Dopson M."/>
        </authorList>
    </citation>
    <scope>NUCLEOTIDE SEQUENCE</scope>
    <source>
        <strain evidence="3">MM415A01103</strain>
    </source>
</reference>
<organism evidence="3">
    <name type="scientific">viral metagenome</name>
    <dbReference type="NCBI Taxonomy" id="1070528"/>
    <lineage>
        <taxon>unclassified sequences</taxon>
        <taxon>metagenomes</taxon>
        <taxon>organismal metagenomes</taxon>
    </lineage>
</organism>
<proteinExistence type="predicted"/>
<protein>
    <submittedName>
        <fullName evidence="3">Uncharacterized protein</fullName>
    </submittedName>
</protein>